<evidence type="ECO:0000313" key="2">
    <source>
        <dbReference type="Proteomes" id="UP000077755"/>
    </source>
</evidence>
<organism evidence="1 2">
    <name type="scientific">Daucus carota subsp. sativus</name>
    <name type="common">Carrot</name>
    <dbReference type="NCBI Taxonomy" id="79200"/>
    <lineage>
        <taxon>Eukaryota</taxon>
        <taxon>Viridiplantae</taxon>
        <taxon>Streptophyta</taxon>
        <taxon>Embryophyta</taxon>
        <taxon>Tracheophyta</taxon>
        <taxon>Spermatophyta</taxon>
        <taxon>Magnoliopsida</taxon>
        <taxon>eudicotyledons</taxon>
        <taxon>Gunneridae</taxon>
        <taxon>Pentapetalae</taxon>
        <taxon>asterids</taxon>
        <taxon>campanulids</taxon>
        <taxon>Apiales</taxon>
        <taxon>Apiaceae</taxon>
        <taxon>Apioideae</taxon>
        <taxon>Scandiceae</taxon>
        <taxon>Daucinae</taxon>
        <taxon>Daucus</taxon>
        <taxon>Daucus sect. Daucus</taxon>
    </lineage>
</organism>
<accession>A0A166JGP2</accession>
<proteinExistence type="predicted"/>
<dbReference type="AlphaFoldDB" id="A0A166JGP2"/>
<gene>
    <name evidence="1" type="ORF">DCAR_0105231</name>
</gene>
<evidence type="ECO:0000313" key="1">
    <source>
        <dbReference type="EMBL" id="WOG86037.1"/>
    </source>
</evidence>
<name>A0A166JGP2_DAUCS</name>
<protein>
    <submittedName>
        <fullName evidence="1">Uncharacterized protein</fullName>
    </submittedName>
</protein>
<dbReference type="EMBL" id="CP093343">
    <property type="protein sequence ID" value="WOG86037.1"/>
    <property type="molecule type" value="Genomic_DNA"/>
</dbReference>
<sequence>MEVEQQPTATDIFDQKVQEYVFSGSKLSPAEMALMEKRIEEREKLQNRKHDDFLECETNTETEYDSEPDDTDVFMMQGIKNPGSGEEVGVTDPAAEGFIDQ</sequence>
<keyword evidence="2" id="KW-1185">Reference proteome</keyword>
<dbReference type="Gramene" id="KZN12146">
    <property type="protein sequence ID" value="KZN12146"/>
    <property type="gene ID" value="DCAR_004802"/>
</dbReference>
<dbReference type="Proteomes" id="UP000077755">
    <property type="component" value="Chromosome 1"/>
</dbReference>
<reference evidence="1" key="2">
    <citation type="submission" date="2022-03" db="EMBL/GenBank/DDBJ databases">
        <title>Draft title - Genomic analysis of global carrot germplasm unveils the trajectory of domestication and the origin of high carotenoid orange carrot.</title>
        <authorList>
            <person name="Iorizzo M."/>
            <person name="Ellison S."/>
            <person name="Senalik D."/>
            <person name="Macko-Podgorni A."/>
            <person name="Grzebelus D."/>
            <person name="Bostan H."/>
            <person name="Rolling W."/>
            <person name="Curaba J."/>
            <person name="Simon P."/>
        </authorList>
    </citation>
    <scope>NUCLEOTIDE SEQUENCE</scope>
    <source>
        <tissue evidence="1">Leaf</tissue>
    </source>
</reference>
<reference evidence="1" key="1">
    <citation type="journal article" date="2016" name="Nat. Genet.">
        <title>A high-quality carrot genome assembly provides new insights into carotenoid accumulation and asterid genome evolution.</title>
        <authorList>
            <person name="Iorizzo M."/>
            <person name="Ellison S."/>
            <person name="Senalik D."/>
            <person name="Zeng P."/>
            <person name="Satapoomin P."/>
            <person name="Huang J."/>
            <person name="Bowman M."/>
            <person name="Iovene M."/>
            <person name="Sanseverino W."/>
            <person name="Cavagnaro P."/>
            <person name="Yildiz M."/>
            <person name="Macko-Podgorni A."/>
            <person name="Moranska E."/>
            <person name="Grzebelus E."/>
            <person name="Grzebelus D."/>
            <person name="Ashrafi H."/>
            <person name="Zheng Z."/>
            <person name="Cheng S."/>
            <person name="Spooner D."/>
            <person name="Van Deynze A."/>
            <person name="Simon P."/>
        </authorList>
    </citation>
    <scope>NUCLEOTIDE SEQUENCE</scope>
    <source>
        <tissue evidence="1">Leaf</tissue>
    </source>
</reference>